<feature type="domain" description="Response regulatory" evidence="21">
    <location>
        <begin position="584"/>
        <end position="700"/>
    </location>
</feature>
<dbReference type="PANTHER" id="PTHR45339">
    <property type="entry name" value="HYBRID SIGNAL TRANSDUCTION HISTIDINE KINASE J"/>
    <property type="match status" value="1"/>
</dbReference>
<dbReference type="Proteomes" id="UP000430120">
    <property type="component" value="Unassembled WGS sequence"/>
</dbReference>
<keyword evidence="12" id="KW-0902">Two-component regulatory system</keyword>
<dbReference type="SMART" id="SM00388">
    <property type="entry name" value="HisKA"/>
    <property type="match status" value="1"/>
</dbReference>
<evidence type="ECO:0000256" key="18">
    <source>
        <dbReference type="SAM" id="MobiDB-lite"/>
    </source>
</evidence>
<keyword evidence="4 17" id="KW-0597">Phosphoprotein</keyword>
<comment type="subcellular location">
    <subcellularLocation>
        <location evidence="2">Membrane</location>
    </subcellularLocation>
</comment>
<dbReference type="Gene3D" id="1.10.287.130">
    <property type="match status" value="1"/>
</dbReference>
<dbReference type="PROSITE" id="PS50110">
    <property type="entry name" value="RESPONSE_REGULATORY"/>
    <property type="match status" value="1"/>
</dbReference>
<sequence>MPAGCPGIRRAAACWRRCSGRTAPEAHGQGTAIGRRAVRPGSGKARLGRRHGAGASPRGCAPGKAASLMSKSDDQLPITRKYRRFCTPRGLHDRNCGSRGNCCASCRTPTMTQPLPTDALTLRGGEALIRRLAWLLITASSVLEGLQLFFLHQVRLGAVLSLLAGVGMLTLLRLGRSRWAAGVFPLSLVIIIPLAAYQVAGVRNAAWALLPLATILAGWMLGRREAFVTALAGLLGLGLVWGLKMRGVEVEPAVPGVYAVLYGVIGVMGAVIGTATATSFDKQIAQVTALTQALQRSNEHLEARVLERTRELMATNEALAQAKQAAEGAAQAKAAFLANMSHEIRTPLNAIQGLSHLLLQTPLDGRQRAHVGQLHQAGSHLLAIVNDILDLSKADAGRMTLATEPFALDMVLSRVQALIGEAAQRKQLRLSSRLDPAVPTWLIGDPLRLGQVLINLGHNAVKFTDQGEVALEVQVLDRLPDSVRLHFAVRDSGVGIALEDQSRLFQEFEQLDNSSTRRHGGTGLGLAISRQLVRLMGGEIGVDSQPGQGSTFWFTVRLPVAMAPEAGGPLRPDTPPAPRLDGLRVLLAEDHPVNQLVAAELLRALGAQVDVAEDGRQAVAMGEAGRYDAVLMDLQMPGLDGVQATRALRRLHGAARLPIIAMSASVMAEDRQRCLDAGMNDFVAKPFEPEALCTVLLRWTGAARRTQLPRSSLEGPRIQALDHVVQEAGDA</sequence>
<evidence type="ECO:0000256" key="8">
    <source>
        <dbReference type="ARBA" id="ARBA00022741"/>
    </source>
</evidence>
<evidence type="ECO:0000256" key="11">
    <source>
        <dbReference type="ARBA" id="ARBA00022989"/>
    </source>
</evidence>
<dbReference type="PROSITE" id="PS50109">
    <property type="entry name" value="HIS_KIN"/>
    <property type="match status" value="1"/>
</dbReference>
<evidence type="ECO:0000256" key="3">
    <source>
        <dbReference type="ARBA" id="ARBA00012438"/>
    </source>
</evidence>
<dbReference type="InterPro" id="IPR001789">
    <property type="entry name" value="Sig_transdc_resp-reg_receiver"/>
</dbReference>
<dbReference type="InterPro" id="IPR004358">
    <property type="entry name" value="Sig_transdc_His_kin-like_C"/>
</dbReference>
<keyword evidence="11 19" id="KW-1133">Transmembrane helix</keyword>
<dbReference type="InterPro" id="IPR005467">
    <property type="entry name" value="His_kinase_dom"/>
</dbReference>
<dbReference type="Gene3D" id="3.40.50.2300">
    <property type="match status" value="1"/>
</dbReference>
<keyword evidence="6 19" id="KW-0812">Transmembrane</keyword>
<dbReference type="Pfam" id="PF00512">
    <property type="entry name" value="HisKA"/>
    <property type="match status" value="1"/>
</dbReference>
<dbReference type="OrthoDB" id="5468482at2"/>
<gene>
    <name evidence="22" type="ORF">F7Q92_08220</name>
</gene>
<feature type="modified residue" description="4-aspartylphosphate" evidence="17">
    <location>
        <position position="633"/>
    </location>
</feature>
<keyword evidence="10" id="KW-0067">ATP-binding</keyword>
<feature type="transmembrane region" description="Helical" evidence="19">
    <location>
        <begin position="156"/>
        <end position="172"/>
    </location>
</feature>
<dbReference type="GO" id="GO:0016020">
    <property type="term" value="C:membrane"/>
    <property type="evidence" value="ECO:0007669"/>
    <property type="project" value="UniProtKB-SubCell"/>
</dbReference>
<evidence type="ECO:0000256" key="6">
    <source>
        <dbReference type="ARBA" id="ARBA00022692"/>
    </source>
</evidence>
<dbReference type="Pfam" id="PF02518">
    <property type="entry name" value="HATPase_c"/>
    <property type="match status" value="1"/>
</dbReference>
<dbReference type="InterPro" id="IPR036890">
    <property type="entry name" value="HATPase_C_sf"/>
</dbReference>
<feature type="transmembrane region" description="Helical" evidence="19">
    <location>
        <begin position="179"/>
        <end position="199"/>
    </location>
</feature>
<keyword evidence="13" id="KW-0843">Virulence</keyword>
<dbReference type="SUPFAM" id="SSF47384">
    <property type="entry name" value="Homodimeric domain of signal transducing histidine kinase"/>
    <property type="match status" value="1"/>
</dbReference>
<comment type="function">
    <text evidence="15">Member of the two-component regulatory system BvgS/BvgA. Phosphorylates BvgA via a four-step phosphorelay in response to environmental signals.</text>
</comment>
<dbReference type="EMBL" id="VZPB01000015">
    <property type="protein sequence ID" value="KAB0583295.1"/>
    <property type="molecule type" value="Genomic_DNA"/>
</dbReference>
<keyword evidence="7" id="KW-0732">Signal</keyword>
<evidence type="ECO:0000256" key="9">
    <source>
        <dbReference type="ARBA" id="ARBA00022777"/>
    </source>
</evidence>
<accession>A0A643FEB4</accession>
<evidence type="ECO:0000256" key="5">
    <source>
        <dbReference type="ARBA" id="ARBA00022679"/>
    </source>
</evidence>
<dbReference type="InterPro" id="IPR003594">
    <property type="entry name" value="HATPase_dom"/>
</dbReference>
<reference evidence="22 23" key="1">
    <citation type="submission" date="2019-09" db="EMBL/GenBank/DDBJ databases">
        <title>Draft genome sequences of 48 bacterial type strains from the CCUG.</title>
        <authorList>
            <person name="Tunovic T."/>
            <person name="Pineiro-Iglesias B."/>
            <person name="Unosson C."/>
            <person name="Inganas E."/>
            <person name="Ohlen M."/>
            <person name="Cardew S."/>
            <person name="Jensie-Markopoulos S."/>
            <person name="Salva-Serra F."/>
            <person name="Jaen-Luchoro D."/>
            <person name="Karlsson R."/>
            <person name="Svensson-Stadler L."/>
            <person name="Chun J."/>
            <person name="Moore E."/>
        </authorList>
    </citation>
    <scope>NUCLEOTIDE SEQUENCE [LARGE SCALE GENOMIC DNA]</scope>
    <source>
        <strain evidence="22 23">CCUG 30977</strain>
    </source>
</reference>
<evidence type="ECO:0000256" key="12">
    <source>
        <dbReference type="ARBA" id="ARBA00023012"/>
    </source>
</evidence>
<dbReference type="GO" id="GO:0000155">
    <property type="term" value="F:phosphorelay sensor kinase activity"/>
    <property type="evidence" value="ECO:0007669"/>
    <property type="project" value="InterPro"/>
</dbReference>
<proteinExistence type="predicted"/>
<name>A0A643FEB4_IDEDE</name>
<evidence type="ECO:0000259" key="21">
    <source>
        <dbReference type="PROSITE" id="PS50110"/>
    </source>
</evidence>
<dbReference type="FunFam" id="3.30.565.10:FF:000010">
    <property type="entry name" value="Sensor histidine kinase RcsC"/>
    <property type="match status" value="1"/>
</dbReference>
<evidence type="ECO:0000256" key="16">
    <source>
        <dbReference type="ARBA" id="ARBA00070152"/>
    </source>
</evidence>
<dbReference type="PRINTS" id="PR00344">
    <property type="entry name" value="BCTRLSENSOR"/>
</dbReference>
<dbReference type="PANTHER" id="PTHR45339:SF3">
    <property type="entry name" value="HISTIDINE KINASE"/>
    <property type="match status" value="1"/>
</dbReference>
<dbReference type="Gene3D" id="3.30.565.10">
    <property type="entry name" value="Histidine kinase-like ATPase, C-terminal domain"/>
    <property type="match status" value="1"/>
</dbReference>
<evidence type="ECO:0000256" key="15">
    <source>
        <dbReference type="ARBA" id="ARBA00058004"/>
    </source>
</evidence>
<dbReference type="SMART" id="SM00448">
    <property type="entry name" value="REC"/>
    <property type="match status" value="1"/>
</dbReference>
<comment type="caution">
    <text evidence="22">The sequence shown here is derived from an EMBL/GenBank/DDBJ whole genome shotgun (WGS) entry which is preliminary data.</text>
</comment>
<evidence type="ECO:0000256" key="4">
    <source>
        <dbReference type="ARBA" id="ARBA00022553"/>
    </source>
</evidence>
<evidence type="ECO:0000256" key="13">
    <source>
        <dbReference type="ARBA" id="ARBA00023026"/>
    </source>
</evidence>
<dbReference type="SUPFAM" id="SSF52172">
    <property type="entry name" value="CheY-like"/>
    <property type="match status" value="1"/>
</dbReference>
<dbReference type="CDD" id="cd16922">
    <property type="entry name" value="HATPase_EvgS-ArcB-TorS-like"/>
    <property type="match status" value="1"/>
</dbReference>
<feature type="transmembrane region" description="Helical" evidence="19">
    <location>
        <begin position="132"/>
        <end position="150"/>
    </location>
</feature>
<keyword evidence="23" id="KW-1185">Reference proteome</keyword>
<feature type="transmembrane region" description="Helical" evidence="19">
    <location>
        <begin position="226"/>
        <end position="243"/>
    </location>
</feature>
<dbReference type="CDD" id="cd00082">
    <property type="entry name" value="HisKA"/>
    <property type="match status" value="1"/>
</dbReference>
<dbReference type="AlphaFoldDB" id="A0A643FEB4"/>
<dbReference type="SMART" id="SM00387">
    <property type="entry name" value="HATPase_c"/>
    <property type="match status" value="1"/>
</dbReference>
<feature type="region of interest" description="Disordered" evidence="18">
    <location>
        <begin position="22"/>
        <end position="71"/>
    </location>
</feature>
<evidence type="ECO:0000256" key="14">
    <source>
        <dbReference type="ARBA" id="ARBA00023136"/>
    </source>
</evidence>
<keyword evidence="8" id="KW-0547">Nucleotide-binding</keyword>
<dbReference type="GO" id="GO:0005524">
    <property type="term" value="F:ATP binding"/>
    <property type="evidence" value="ECO:0007669"/>
    <property type="project" value="UniProtKB-KW"/>
</dbReference>
<dbReference type="CDD" id="cd17546">
    <property type="entry name" value="REC_hyHK_CKI1_RcsC-like"/>
    <property type="match status" value="1"/>
</dbReference>
<keyword evidence="9" id="KW-0418">Kinase</keyword>
<keyword evidence="14 19" id="KW-0472">Membrane</keyword>
<evidence type="ECO:0000256" key="2">
    <source>
        <dbReference type="ARBA" id="ARBA00004370"/>
    </source>
</evidence>
<feature type="domain" description="Histidine kinase" evidence="20">
    <location>
        <begin position="339"/>
        <end position="562"/>
    </location>
</feature>
<evidence type="ECO:0000256" key="1">
    <source>
        <dbReference type="ARBA" id="ARBA00000085"/>
    </source>
</evidence>
<evidence type="ECO:0000256" key="7">
    <source>
        <dbReference type="ARBA" id="ARBA00022729"/>
    </source>
</evidence>
<dbReference type="InterPro" id="IPR011006">
    <property type="entry name" value="CheY-like_superfamily"/>
</dbReference>
<dbReference type="InterPro" id="IPR003661">
    <property type="entry name" value="HisK_dim/P_dom"/>
</dbReference>
<organism evidence="22 23">
    <name type="scientific">Ideonella dechloratans</name>
    <dbReference type="NCBI Taxonomy" id="36863"/>
    <lineage>
        <taxon>Bacteria</taxon>
        <taxon>Pseudomonadati</taxon>
        <taxon>Pseudomonadota</taxon>
        <taxon>Betaproteobacteria</taxon>
        <taxon>Burkholderiales</taxon>
        <taxon>Sphaerotilaceae</taxon>
        <taxon>Ideonella</taxon>
    </lineage>
</organism>
<dbReference type="Pfam" id="PF00072">
    <property type="entry name" value="Response_reg"/>
    <property type="match status" value="1"/>
</dbReference>
<evidence type="ECO:0000313" key="23">
    <source>
        <dbReference type="Proteomes" id="UP000430120"/>
    </source>
</evidence>
<evidence type="ECO:0000256" key="19">
    <source>
        <dbReference type="SAM" id="Phobius"/>
    </source>
</evidence>
<dbReference type="SUPFAM" id="SSF55874">
    <property type="entry name" value="ATPase domain of HSP90 chaperone/DNA topoisomerase II/histidine kinase"/>
    <property type="match status" value="1"/>
</dbReference>
<evidence type="ECO:0000256" key="17">
    <source>
        <dbReference type="PROSITE-ProRule" id="PRU00169"/>
    </source>
</evidence>
<dbReference type="FunFam" id="1.10.287.130:FF:000004">
    <property type="entry name" value="Ethylene receptor 1"/>
    <property type="match status" value="1"/>
</dbReference>
<dbReference type="InterPro" id="IPR036097">
    <property type="entry name" value="HisK_dim/P_sf"/>
</dbReference>
<evidence type="ECO:0000256" key="10">
    <source>
        <dbReference type="ARBA" id="ARBA00022840"/>
    </source>
</evidence>
<evidence type="ECO:0000259" key="20">
    <source>
        <dbReference type="PROSITE" id="PS50109"/>
    </source>
</evidence>
<feature type="transmembrane region" description="Helical" evidence="19">
    <location>
        <begin position="255"/>
        <end position="277"/>
    </location>
</feature>
<keyword evidence="5" id="KW-0808">Transferase</keyword>
<dbReference type="EC" id="2.7.13.3" evidence="3"/>
<evidence type="ECO:0000313" key="22">
    <source>
        <dbReference type="EMBL" id="KAB0583295.1"/>
    </source>
</evidence>
<protein>
    <recommendedName>
        <fullName evidence="16">Virulence sensor protein BvgS</fullName>
        <ecNumber evidence="3">2.7.13.3</ecNumber>
    </recommendedName>
</protein>
<comment type="catalytic activity">
    <reaction evidence="1">
        <text>ATP + protein L-histidine = ADP + protein N-phospho-L-histidine.</text>
        <dbReference type="EC" id="2.7.13.3"/>
    </reaction>
</comment>